<dbReference type="Pfam" id="PF04234">
    <property type="entry name" value="CopC"/>
    <property type="match status" value="1"/>
</dbReference>
<dbReference type="GO" id="GO:0030313">
    <property type="term" value="C:cell envelope"/>
    <property type="evidence" value="ECO:0007669"/>
    <property type="project" value="UniProtKB-SubCell"/>
</dbReference>
<accession>A0A1Y0E7G2</accession>
<evidence type="ECO:0000256" key="3">
    <source>
        <dbReference type="ARBA" id="ARBA00022729"/>
    </source>
</evidence>
<dbReference type="GO" id="GO:0005886">
    <property type="term" value="C:plasma membrane"/>
    <property type="evidence" value="ECO:0007669"/>
    <property type="project" value="TreeGrafter"/>
</dbReference>
<organism evidence="8 9">
    <name type="scientific">Yoonia vestfoldensis</name>
    <dbReference type="NCBI Taxonomy" id="245188"/>
    <lineage>
        <taxon>Bacteria</taxon>
        <taxon>Pseudomonadati</taxon>
        <taxon>Pseudomonadota</taxon>
        <taxon>Alphaproteobacteria</taxon>
        <taxon>Rhodobacterales</taxon>
        <taxon>Paracoccaceae</taxon>
        <taxon>Yoonia</taxon>
    </lineage>
</organism>
<dbReference type="GO" id="GO:0046688">
    <property type="term" value="P:response to copper ion"/>
    <property type="evidence" value="ECO:0007669"/>
    <property type="project" value="InterPro"/>
</dbReference>
<dbReference type="PANTHER" id="PTHR34820:SF4">
    <property type="entry name" value="INNER MEMBRANE PROTEIN YEBZ"/>
    <property type="match status" value="1"/>
</dbReference>
<dbReference type="EMBL" id="CP021431">
    <property type="protein sequence ID" value="ART99437.1"/>
    <property type="molecule type" value="Genomic_DNA"/>
</dbReference>
<feature type="region of interest" description="Disordered" evidence="5">
    <location>
        <begin position="22"/>
        <end position="44"/>
    </location>
</feature>
<reference evidence="8 9" key="1">
    <citation type="submission" date="2017-05" db="EMBL/GenBank/DDBJ databases">
        <title>Genome Sequence of Loktanella vestfoldensis Strain SMR4r Isolated from a Culture of the Diatom Skeletonema marinoi.</title>
        <authorList>
            <person name="Topel M."/>
            <person name="Pinder M.I.M."/>
            <person name="Johansson O.N."/>
            <person name="Kourtchenko O."/>
            <person name="Godhe A."/>
            <person name="Clarke A.K."/>
        </authorList>
    </citation>
    <scope>NUCLEOTIDE SEQUENCE [LARGE SCALE GENOMIC DNA]</scope>
    <source>
        <strain evidence="8 9">SMR4r</strain>
    </source>
</reference>
<evidence type="ECO:0000259" key="7">
    <source>
        <dbReference type="Pfam" id="PF04234"/>
    </source>
</evidence>
<feature type="signal peptide" evidence="6">
    <location>
        <begin position="1"/>
        <end position="24"/>
    </location>
</feature>
<dbReference type="SUPFAM" id="SSF81296">
    <property type="entry name" value="E set domains"/>
    <property type="match status" value="1"/>
</dbReference>
<feature type="domain" description="CopC" evidence="7">
    <location>
        <begin position="25"/>
        <end position="117"/>
    </location>
</feature>
<dbReference type="GO" id="GO:0005507">
    <property type="term" value="F:copper ion binding"/>
    <property type="evidence" value="ECO:0007669"/>
    <property type="project" value="InterPro"/>
</dbReference>
<evidence type="ECO:0000256" key="5">
    <source>
        <dbReference type="SAM" id="MobiDB-lite"/>
    </source>
</evidence>
<dbReference type="InterPro" id="IPR014756">
    <property type="entry name" value="Ig_E-set"/>
</dbReference>
<dbReference type="InterPro" id="IPR014755">
    <property type="entry name" value="Cu-Rt/internalin_Ig-like"/>
</dbReference>
<dbReference type="InterPro" id="IPR032694">
    <property type="entry name" value="CopC/D"/>
</dbReference>
<dbReference type="KEGG" id="lvs:LOKVESSMR4R_00091"/>
<dbReference type="GO" id="GO:0042597">
    <property type="term" value="C:periplasmic space"/>
    <property type="evidence" value="ECO:0007669"/>
    <property type="project" value="InterPro"/>
</dbReference>
<evidence type="ECO:0000256" key="1">
    <source>
        <dbReference type="ARBA" id="ARBA00004196"/>
    </source>
</evidence>
<dbReference type="RefSeq" id="WP_087205730.1">
    <property type="nucleotide sequence ID" value="NZ_CP021431.1"/>
</dbReference>
<name>A0A1Y0E7G2_9RHOB</name>
<keyword evidence="9" id="KW-1185">Reference proteome</keyword>
<gene>
    <name evidence="8" type="ORF">LOKVESSMR4R_00091</name>
</gene>
<evidence type="ECO:0000313" key="9">
    <source>
        <dbReference type="Proteomes" id="UP000195273"/>
    </source>
</evidence>
<comment type="subcellular location">
    <subcellularLocation>
        <location evidence="1">Cell envelope</location>
    </subcellularLocation>
</comment>
<dbReference type="GO" id="GO:0006825">
    <property type="term" value="P:copper ion transport"/>
    <property type="evidence" value="ECO:0007669"/>
    <property type="project" value="InterPro"/>
</dbReference>
<dbReference type="Gene3D" id="2.60.40.1220">
    <property type="match status" value="1"/>
</dbReference>
<dbReference type="OrthoDB" id="9796814at2"/>
<keyword evidence="4" id="KW-0186">Copper</keyword>
<dbReference type="AlphaFoldDB" id="A0A1Y0E7G2"/>
<dbReference type="Proteomes" id="UP000195273">
    <property type="component" value="Chromosome"/>
</dbReference>
<evidence type="ECO:0000313" key="8">
    <source>
        <dbReference type="EMBL" id="ART99437.1"/>
    </source>
</evidence>
<feature type="region of interest" description="Disordered" evidence="5">
    <location>
        <begin position="66"/>
        <end position="85"/>
    </location>
</feature>
<evidence type="ECO:0000256" key="6">
    <source>
        <dbReference type="SAM" id="SignalP"/>
    </source>
</evidence>
<dbReference type="PANTHER" id="PTHR34820">
    <property type="entry name" value="INNER MEMBRANE PROTEIN YEBZ"/>
    <property type="match status" value="1"/>
</dbReference>
<evidence type="ECO:0000256" key="4">
    <source>
        <dbReference type="ARBA" id="ARBA00023008"/>
    </source>
</evidence>
<sequence length="119" mass="12656">MKPAVYFAAIAALSLAFASPSADAHSKKEATEPADGAVLETSPPTISMRFDMPMRVTLISLTDQDGASHDVTRSDNMQPVSEFSAAPPALPAGQYKVEWRGLATDGHPMQGTFSFEISN</sequence>
<keyword evidence="3 6" id="KW-0732">Signal</keyword>
<evidence type="ECO:0000256" key="2">
    <source>
        <dbReference type="ARBA" id="ARBA00022723"/>
    </source>
</evidence>
<protein>
    <submittedName>
        <fullName evidence="8">Copper resistance protein</fullName>
    </submittedName>
</protein>
<proteinExistence type="predicted"/>
<feature type="chain" id="PRO_5011987805" evidence="6">
    <location>
        <begin position="25"/>
        <end position="119"/>
    </location>
</feature>
<keyword evidence="2" id="KW-0479">Metal-binding</keyword>
<dbReference type="InterPro" id="IPR007348">
    <property type="entry name" value="CopC_dom"/>
</dbReference>